<evidence type="ECO:0000313" key="1">
    <source>
        <dbReference type="EMBL" id="MBM7584277.1"/>
    </source>
</evidence>
<protein>
    <submittedName>
        <fullName evidence="1">Uncharacterized protein</fullName>
    </submittedName>
</protein>
<dbReference type="InterPro" id="IPR046126">
    <property type="entry name" value="DUF6123"/>
</dbReference>
<dbReference type="RefSeq" id="WP_205168449.1">
    <property type="nucleotide sequence ID" value="NZ_JAFBDZ010000001.1"/>
</dbReference>
<organism evidence="1 2">
    <name type="scientific">Rossellomorea pakistanensis</name>
    <dbReference type="NCBI Taxonomy" id="992288"/>
    <lineage>
        <taxon>Bacteria</taxon>
        <taxon>Bacillati</taxon>
        <taxon>Bacillota</taxon>
        <taxon>Bacilli</taxon>
        <taxon>Bacillales</taxon>
        <taxon>Bacillaceae</taxon>
        <taxon>Rossellomorea</taxon>
    </lineage>
</organism>
<dbReference type="Pfam" id="PF19618">
    <property type="entry name" value="DUF6123"/>
    <property type="match status" value="1"/>
</dbReference>
<reference evidence="1 2" key="1">
    <citation type="submission" date="2021-01" db="EMBL/GenBank/DDBJ databases">
        <title>Genomic Encyclopedia of Type Strains, Phase IV (KMG-IV): sequencing the most valuable type-strain genomes for metagenomic binning, comparative biology and taxonomic classification.</title>
        <authorList>
            <person name="Goeker M."/>
        </authorList>
    </citation>
    <scope>NUCLEOTIDE SEQUENCE [LARGE SCALE GENOMIC DNA]</scope>
    <source>
        <strain evidence="1 2">DSM 24834</strain>
    </source>
</reference>
<dbReference type="EMBL" id="JAFBDZ010000001">
    <property type="protein sequence ID" value="MBM7584277.1"/>
    <property type="molecule type" value="Genomic_DNA"/>
</dbReference>
<comment type="caution">
    <text evidence="1">The sequence shown here is derived from an EMBL/GenBank/DDBJ whole genome shotgun (WGS) entry which is preliminary data.</text>
</comment>
<dbReference type="Proteomes" id="UP001646157">
    <property type="component" value="Unassembled WGS sequence"/>
</dbReference>
<sequence length="94" mass="10908">MNKHQSVEDFLIYLENKGFKFQEDAIGFIYFGKRYTDASDTIVNTAIEITLKAQKIFDSSFYISVLEILQSQNIKTRREAFQFIQEKGVLAESV</sequence>
<gene>
    <name evidence="1" type="ORF">JOC86_000814</name>
</gene>
<accession>A0ABS2N8U6</accession>
<proteinExistence type="predicted"/>
<name>A0ABS2N8U6_9BACI</name>
<evidence type="ECO:0000313" key="2">
    <source>
        <dbReference type="Proteomes" id="UP001646157"/>
    </source>
</evidence>
<keyword evidence="2" id="KW-1185">Reference proteome</keyword>